<evidence type="ECO:0000256" key="1">
    <source>
        <dbReference type="ARBA" id="ARBA00003088"/>
    </source>
</evidence>
<evidence type="ECO:0000256" key="2">
    <source>
        <dbReference type="ARBA" id="ARBA00006680"/>
    </source>
</evidence>
<evidence type="ECO:0000259" key="7">
    <source>
        <dbReference type="Pfam" id="PF03787"/>
    </source>
</evidence>
<evidence type="ECO:0000256" key="4">
    <source>
        <dbReference type="ARBA" id="ARBA00022884"/>
    </source>
</evidence>
<comment type="function">
    <text evidence="1">This subunit might be involved in maturation of a crRNA intermediate to its mature form.</text>
</comment>
<gene>
    <name evidence="8" type="ORF">B5E91_05810</name>
</gene>
<evidence type="ECO:0000256" key="5">
    <source>
        <dbReference type="ARBA" id="ARBA00023118"/>
    </source>
</evidence>
<evidence type="ECO:0000313" key="8">
    <source>
        <dbReference type="EMBL" id="OUQ05531.1"/>
    </source>
</evidence>
<evidence type="ECO:0000256" key="3">
    <source>
        <dbReference type="ARBA" id="ARBA00016113"/>
    </source>
</evidence>
<sequence length="389" mass="46344">MKAKISIISPVHIGTGNVKLSFEYNKHGNVIYNYDLQKLFSYIPEKKLLDSKFLESLCHLKNGISTRDTMNNFLRMDIDYEKISPQYQLRADFTEIQKKNIAEQLKSLNKPFIPGSSLKGAVMTAIYYDFISEHLKSFCQYIKKSVKNKNNINIFNFLRYYYHYPKDLIYFQKLFANCFMFTDVFFDKMVLVHAIRNKVDDDDEKNLAINDYECIDVKQECESNIIIINDSRKEALKHLYKHKQYYKDFVKYIDIKKIIEVCQNYFKDDISEEIEMEKDNSYYVKEGLDKKLNEFYEDTVSNGFYMRIGANTNYFFKTVSYLIKKNDSNLYNKYFYKVFSPKDKPKDEPKGKNKAYPLPDKMPATRTIYVDDLYAYYPGVIKIEFYKEN</sequence>
<evidence type="ECO:0000313" key="9">
    <source>
        <dbReference type="Proteomes" id="UP000196258"/>
    </source>
</evidence>
<comment type="similarity">
    <text evidence="2">Belongs to the CRISPR-associated Csm5 family.</text>
</comment>
<keyword evidence="5" id="KW-0051">Antiviral defense</keyword>
<keyword evidence="4" id="KW-0694">RNA-binding</keyword>
<name>A0A1Y4QKJ9_9FIRM</name>
<dbReference type="GO" id="GO:0051607">
    <property type="term" value="P:defense response to virus"/>
    <property type="evidence" value="ECO:0007669"/>
    <property type="project" value="UniProtKB-KW"/>
</dbReference>
<dbReference type="GO" id="GO:0003723">
    <property type="term" value="F:RNA binding"/>
    <property type="evidence" value="ECO:0007669"/>
    <property type="project" value="UniProtKB-KW"/>
</dbReference>
<comment type="caution">
    <text evidence="8">The sequence shown here is derived from an EMBL/GenBank/DDBJ whole genome shotgun (WGS) entry which is preliminary data.</text>
</comment>
<dbReference type="InterPro" id="IPR005537">
    <property type="entry name" value="RAMP_III_fam"/>
</dbReference>
<organism evidence="8 9">
    <name type="scientific">Thomasclavelia spiroformis</name>
    <dbReference type="NCBI Taxonomy" id="29348"/>
    <lineage>
        <taxon>Bacteria</taxon>
        <taxon>Bacillati</taxon>
        <taxon>Bacillota</taxon>
        <taxon>Erysipelotrichia</taxon>
        <taxon>Erysipelotrichales</taxon>
        <taxon>Coprobacillaceae</taxon>
        <taxon>Thomasclavelia</taxon>
    </lineage>
</organism>
<feature type="domain" description="CRISPR type III-associated protein" evidence="7">
    <location>
        <begin position="4"/>
        <end position="315"/>
    </location>
</feature>
<dbReference type="InterPro" id="IPR010173">
    <property type="entry name" value="CRISPR-assoc_Csm5"/>
</dbReference>
<dbReference type="NCBIfam" id="TIGR01899">
    <property type="entry name" value="cas_TM1807_csm5"/>
    <property type="match status" value="1"/>
</dbReference>
<dbReference type="AlphaFoldDB" id="A0A1Y4QKJ9"/>
<dbReference type="Proteomes" id="UP000196258">
    <property type="component" value="Unassembled WGS sequence"/>
</dbReference>
<evidence type="ECO:0000256" key="6">
    <source>
        <dbReference type="ARBA" id="ARBA00031720"/>
    </source>
</evidence>
<reference evidence="9" key="1">
    <citation type="submission" date="2017-04" db="EMBL/GenBank/DDBJ databases">
        <title>Function of individual gut microbiota members based on whole genome sequencing of pure cultures obtained from chicken caecum.</title>
        <authorList>
            <person name="Medvecky M."/>
            <person name="Cejkova D."/>
            <person name="Polansky O."/>
            <person name="Karasova D."/>
            <person name="Kubasova T."/>
            <person name="Cizek A."/>
            <person name="Rychlik I."/>
        </authorList>
    </citation>
    <scope>NUCLEOTIDE SEQUENCE [LARGE SCALE GENOMIC DNA]</scope>
    <source>
        <strain evidence="9">An149</strain>
    </source>
</reference>
<dbReference type="PANTHER" id="PTHR38007">
    <property type="entry name" value="CRISPR SYSTEM CMS PROTEIN CSM5"/>
    <property type="match status" value="1"/>
</dbReference>
<protein>
    <recommendedName>
        <fullName evidence="3">CRISPR system Cms protein Csm5</fullName>
    </recommendedName>
    <alternativeName>
        <fullName evidence="6">CRISPR type III A-associated protein Csm5</fullName>
    </alternativeName>
</protein>
<dbReference type="RefSeq" id="WP_087255979.1">
    <property type="nucleotide sequence ID" value="NZ_NFLB01000005.1"/>
</dbReference>
<accession>A0A1Y4QKJ9</accession>
<dbReference type="EMBL" id="NFLB01000005">
    <property type="protein sequence ID" value="OUQ05531.1"/>
    <property type="molecule type" value="Genomic_DNA"/>
</dbReference>
<proteinExistence type="inferred from homology"/>
<dbReference type="Pfam" id="PF03787">
    <property type="entry name" value="RAMPs"/>
    <property type="match status" value="1"/>
</dbReference>
<dbReference type="PANTHER" id="PTHR38007:SF1">
    <property type="entry name" value="CRISPR SYSTEM CMS PROTEIN CSM5"/>
    <property type="match status" value="1"/>
</dbReference>